<name>A0A9P6CQB6_9AGAR</name>
<feature type="compositionally biased region" description="Polar residues" evidence="2">
    <location>
        <begin position="59"/>
        <end position="69"/>
    </location>
</feature>
<gene>
    <name evidence="3" type="ORF">BDN70DRAFT_908060</name>
</gene>
<feature type="coiled-coil region" evidence="1">
    <location>
        <begin position="838"/>
        <end position="893"/>
    </location>
</feature>
<protein>
    <submittedName>
        <fullName evidence="3">Uncharacterized protein</fullName>
    </submittedName>
</protein>
<feature type="compositionally biased region" description="Low complexity" evidence="2">
    <location>
        <begin position="178"/>
        <end position="194"/>
    </location>
</feature>
<evidence type="ECO:0000256" key="1">
    <source>
        <dbReference type="SAM" id="Coils"/>
    </source>
</evidence>
<dbReference type="AlphaFoldDB" id="A0A9P6CQB6"/>
<evidence type="ECO:0000313" key="4">
    <source>
        <dbReference type="Proteomes" id="UP000807469"/>
    </source>
</evidence>
<feature type="compositionally biased region" description="Polar residues" evidence="2">
    <location>
        <begin position="115"/>
        <end position="143"/>
    </location>
</feature>
<feature type="coiled-coil region" evidence="1">
    <location>
        <begin position="630"/>
        <end position="664"/>
    </location>
</feature>
<accession>A0A9P6CQB6</accession>
<feature type="region of interest" description="Disordered" evidence="2">
    <location>
        <begin position="1"/>
        <end position="194"/>
    </location>
</feature>
<dbReference type="Proteomes" id="UP000807469">
    <property type="component" value="Unassembled WGS sequence"/>
</dbReference>
<feature type="coiled-coil region" evidence="1">
    <location>
        <begin position="212"/>
        <end position="467"/>
    </location>
</feature>
<reference evidence="3" key="1">
    <citation type="submission" date="2020-11" db="EMBL/GenBank/DDBJ databases">
        <authorList>
            <consortium name="DOE Joint Genome Institute"/>
            <person name="Ahrendt S."/>
            <person name="Riley R."/>
            <person name="Andreopoulos W."/>
            <person name="Labutti K."/>
            <person name="Pangilinan J."/>
            <person name="Ruiz-Duenas F.J."/>
            <person name="Barrasa J.M."/>
            <person name="Sanchez-Garcia M."/>
            <person name="Camarero S."/>
            <person name="Miyauchi S."/>
            <person name="Serrano A."/>
            <person name="Linde D."/>
            <person name="Babiker R."/>
            <person name="Drula E."/>
            <person name="Ayuso-Fernandez I."/>
            <person name="Pacheco R."/>
            <person name="Padilla G."/>
            <person name="Ferreira P."/>
            <person name="Barriuso J."/>
            <person name="Kellner H."/>
            <person name="Castanera R."/>
            <person name="Alfaro M."/>
            <person name="Ramirez L."/>
            <person name="Pisabarro A.G."/>
            <person name="Kuo A."/>
            <person name="Tritt A."/>
            <person name="Lipzen A."/>
            <person name="He G."/>
            <person name="Yan M."/>
            <person name="Ng V."/>
            <person name="Cullen D."/>
            <person name="Martin F."/>
            <person name="Rosso M.-N."/>
            <person name="Henrissat B."/>
            <person name="Hibbett D."/>
            <person name="Martinez A.T."/>
            <person name="Grigoriev I.V."/>
        </authorList>
    </citation>
    <scope>NUCLEOTIDE SEQUENCE</scope>
    <source>
        <strain evidence="3">CIRM-BRFM 674</strain>
    </source>
</reference>
<comment type="caution">
    <text evidence="3">The sequence shown here is derived from an EMBL/GenBank/DDBJ whole genome shotgun (WGS) entry which is preliminary data.</text>
</comment>
<feature type="compositionally biased region" description="Low complexity" evidence="2">
    <location>
        <begin position="70"/>
        <end position="95"/>
    </location>
</feature>
<feature type="compositionally biased region" description="Low complexity" evidence="2">
    <location>
        <begin position="43"/>
        <end position="58"/>
    </location>
</feature>
<proteinExistence type="predicted"/>
<organism evidence="3 4">
    <name type="scientific">Pholiota conissans</name>
    <dbReference type="NCBI Taxonomy" id="109636"/>
    <lineage>
        <taxon>Eukaryota</taxon>
        <taxon>Fungi</taxon>
        <taxon>Dikarya</taxon>
        <taxon>Basidiomycota</taxon>
        <taxon>Agaricomycotina</taxon>
        <taxon>Agaricomycetes</taxon>
        <taxon>Agaricomycetidae</taxon>
        <taxon>Agaricales</taxon>
        <taxon>Agaricineae</taxon>
        <taxon>Strophariaceae</taxon>
        <taxon>Pholiota</taxon>
    </lineage>
</organism>
<sequence>MSTSPAKNLNGGPPTPTVKKIINSGTFGAGSVKPTGTKAPAQAAMTTKTTVPAPKKTTISPPTASKPTLASSTSAKPAPSATATVTARRASVVPTKPTAPSVKPSLSASVKPKPTTDSGSVRGSVASPTGSIGSARATPTATLSRPRASVSESVKKAPAASRPSIAGTIKPTGAAAKTTPVSRSSAAAPPIRAARTTSVSSIKEAKEDSFAVQELQIQLDEATRVLEQKISSVSDLEEQLAKVEASLAIVSEANEFQAATIKDLENAKAALQAQLQEKQNDLDNVQAQLDGLTSTLRTVQTQLEDAKSASLGQNDVVTHLQNQVEQLEAVLASSKEKIASLEENAAVGIEASLQAASIHEEALSEARSSYKAATEEIETLKAAHAKALQDSNAQIAELNEKITQTEFLEAQVAALKQEKEENATKLSELEIEILELKEIQDDLEDVRDRLKQQVIVLEDELANAAVASGLAKDDISKKEAGHAQTLDELRKVARYADVVSSLEDIKAQFSEALAAHDQSQQDLLDKEEKHAVKIVELEEASAETQAALLAEIEKITKELHSQEIIYNAKVDAVKAEHTKLLEEAFEKAKDEASSAHAQELQAFRASSNATIEEIKSANKIAFDTLKADHASSLESELNDLQKQINKLKLELKATQDDLLKAKASLEASRSAVNSLTKQRDAALAQANAPPTTYPEQADEIVRLRRELAFTKDDLAAATDMLNLTKSSMTQLSDNHSRELQEAAKTRADEVLKLRSSHDAEITKFVTQKSELLIQLSDLEGELLSAKAAFSAQQTASPKSSSNGPTQSASMITKEELTKLHEAHNLKLYDLQASHEKALKQMKEELNVALGRIDDLEQDVSRKDMEIQYMAQDQEESQETITRLKEDLEALNEKLQS</sequence>
<dbReference type="Gene3D" id="1.10.287.1490">
    <property type="match status" value="1"/>
</dbReference>
<evidence type="ECO:0000256" key="2">
    <source>
        <dbReference type="SAM" id="MobiDB-lite"/>
    </source>
</evidence>
<dbReference type="OrthoDB" id="2289094at2759"/>
<keyword evidence="4" id="KW-1185">Reference proteome</keyword>
<evidence type="ECO:0000313" key="3">
    <source>
        <dbReference type="EMBL" id="KAF9475626.1"/>
    </source>
</evidence>
<dbReference type="EMBL" id="MU155325">
    <property type="protein sequence ID" value="KAF9475626.1"/>
    <property type="molecule type" value="Genomic_DNA"/>
</dbReference>
<keyword evidence="1" id="KW-0175">Coiled coil</keyword>
<dbReference type="SUPFAM" id="SSF57997">
    <property type="entry name" value="Tropomyosin"/>
    <property type="match status" value="1"/>
</dbReference>